<dbReference type="EMBL" id="JAFIRN010000017">
    <property type="protein sequence ID" value="KAG5832403.1"/>
    <property type="molecule type" value="Genomic_DNA"/>
</dbReference>
<comment type="similarity">
    <text evidence="12">Belongs to the DEAD box helicase family. DEAH subfamily. DDX8/PRP22 sub-subfamily.</text>
</comment>
<dbReference type="Pfam" id="PF00575">
    <property type="entry name" value="S1"/>
    <property type="match status" value="1"/>
</dbReference>
<evidence type="ECO:0000256" key="9">
    <source>
        <dbReference type="ARBA" id="ARBA00023242"/>
    </source>
</evidence>
<feature type="compositionally biased region" description="Basic residues" evidence="16">
    <location>
        <begin position="215"/>
        <end position="224"/>
    </location>
</feature>
<dbReference type="FunFam" id="3.40.50.300:FF:000145">
    <property type="entry name" value="probable ATP-dependent RNA helicase DHX40"/>
    <property type="match status" value="1"/>
</dbReference>
<keyword evidence="3" id="KW-0747">Spliceosome</keyword>
<dbReference type="PROSITE" id="PS51192">
    <property type="entry name" value="HELICASE_ATP_BIND_1"/>
    <property type="match status" value="1"/>
</dbReference>
<evidence type="ECO:0000256" key="6">
    <source>
        <dbReference type="ARBA" id="ARBA00022806"/>
    </source>
</evidence>
<dbReference type="InterPro" id="IPR007502">
    <property type="entry name" value="Helicase-assoc_dom"/>
</dbReference>
<dbReference type="InterPro" id="IPR012340">
    <property type="entry name" value="NA-bd_OB-fold"/>
</dbReference>
<dbReference type="Pfam" id="PF00270">
    <property type="entry name" value="DEAD"/>
    <property type="match status" value="1"/>
</dbReference>
<dbReference type="GO" id="GO:0071013">
    <property type="term" value="C:catalytic step 2 spliceosome"/>
    <property type="evidence" value="ECO:0007669"/>
    <property type="project" value="TreeGrafter"/>
</dbReference>
<evidence type="ECO:0000256" key="2">
    <source>
        <dbReference type="ARBA" id="ARBA00022664"/>
    </source>
</evidence>
<dbReference type="FunFam" id="2.40.50.140:FF:000061">
    <property type="entry name" value="ATP-dependent RNA helicase DHX8"/>
    <property type="match status" value="1"/>
</dbReference>
<dbReference type="InterPro" id="IPR049588">
    <property type="entry name" value="DHX8_GH2-like"/>
</dbReference>
<keyword evidence="21" id="KW-1185">Reference proteome</keyword>
<feature type="region of interest" description="Disordered" evidence="16">
    <location>
        <begin position="325"/>
        <end position="370"/>
    </location>
</feature>
<dbReference type="CDD" id="cd05684">
    <property type="entry name" value="S1_DHX8_helicase"/>
    <property type="match status" value="1"/>
</dbReference>
<dbReference type="GO" id="GO:0003723">
    <property type="term" value="F:RNA binding"/>
    <property type="evidence" value="ECO:0007669"/>
    <property type="project" value="TreeGrafter"/>
</dbReference>
<dbReference type="InterPro" id="IPR001650">
    <property type="entry name" value="Helicase_C-like"/>
</dbReference>
<feature type="compositionally biased region" description="Basic and acidic residues" evidence="16">
    <location>
        <begin position="229"/>
        <end position="250"/>
    </location>
</feature>
<dbReference type="Gene3D" id="2.40.50.140">
    <property type="entry name" value="Nucleic acid-binding proteins"/>
    <property type="match status" value="1"/>
</dbReference>
<evidence type="ECO:0000313" key="21">
    <source>
        <dbReference type="Proteomes" id="UP001044222"/>
    </source>
</evidence>
<evidence type="ECO:0000256" key="13">
    <source>
        <dbReference type="ARBA" id="ARBA00062733"/>
    </source>
</evidence>
<dbReference type="FunFam" id="3.40.50.300:FF:000615">
    <property type="entry name" value="pre-mRNA-splicing factor ATP-dependent RNA helicase DEAH7"/>
    <property type="match status" value="1"/>
</dbReference>
<dbReference type="GO" id="GO:0003724">
    <property type="term" value="F:RNA helicase activity"/>
    <property type="evidence" value="ECO:0007669"/>
    <property type="project" value="UniProtKB-EC"/>
</dbReference>
<evidence type="ECO:0000256" key="5">
    <source>
        <dbReference type="ARBA" id="ARBA00022801"/>
    </source>
</evidence>
<dbReference type="Pfam" id="PF00271">
    <property type="entry name" value="Helicase_C"/>
    <property type="match status" value="1"/>
</dbReference>
<evidence type="ECO:0000313" key="20">
    <source>
        <dbReference type="EMBL" id="KAG5832403.1"/>
    </source>
</evidence>
<dbReference type="Pfam" id="PF04408">
    <property type="entry name" value="WHD_HA2"/>
    <property type="match status" value="1"/>
</dbReference>
<keyword evidence="7" id="KW-0067">ATP-binding</keyword>
<dbReference type="PROSITE" id="PS51194">
    <property type="entry name" value="HELICASE_CTER"/>
    <property type="match status" value="1"/>
</dbReference>
<dbReference type="AlphaFoldDB" id="A0A9D3LTG7"/>
<evidence type="ECO:0000256" key="3">
    <source>
        <dbReference type="ARBA" id="ARBA00022728"/>
    </source>
</evidence>
<feature type="region of interest" description="Disordered" evidence="16">
    <location>
        <begin position="139"/>
        <end position="257"/>
    </location>
</feature>
<reference evidence="20" key="1">
    <citation type="submission" date="2021-01" db="EMBL/GenBank/DDBJ databases">
        <title>A chromosome-scale assembly of European eel, Anguilla anguilla.</title>
        <authorList>
            <person name="Henkel C."/>
            <person name="Jong-Raadsen S.A."/>
            <person name="Dufour S."/>
            <person name="Weltzien F.-A."/>
            <person name="Palstra A.P."/>
            <person name="Pelster B."/>
            <person name="Spaink H.P."/>
            <person name="Van Den Thillart G.E."/>
            <person name="Jansen H."/>
            <person name="Zahm M."/>
            <person name="Klopp C."/>
            <person name="Cedric C."/>
            <person name="Louis A."/>
            <person name="Berthelot C."/>
            <person name="Parey E."/>
            <person name="Roest Crollius H."/>
            <person name="Montfort J."/>
            <person name="Robinson-Rechavi M."/>
            <person name="Bucao C."/>
            <person name="Bouchez O."/>
            <person name="Gislard M."/>
            <person name="Lluch J."/>
            <person name="Milhes M."/>
            <person name="Lampietro C."/>
            <person name="Lopez Roques C."/>
            <person name="Donnadieu C."/>
            <person name="Braasch I."/>
            <person name="Desvignes T."/>
            <person name="Postlethwait J."/>
            <person name="Bobe J."/>
            <person name="Guiguen Y."/>
            <person name="Dirks R."/>
        </authorList>
    </citation>
    <scope>NUCLEOTIDE SEQUENCE</scope>
    <source>
        <strain evidence="20">Tag_6206</strain>
        <tissue evidence="20">Liver</tissue>
    </source>
</reference>
<dbReference type="Pfam" id="PF07717">
    <property type="entry name" value="OB_NTP_bind"/>
    <property type="match status" value="1"/>
</dbReference>
<dbReference type="InterPro" id="IPR014001">
    <property type="entry name" value="Helicase_ATP-bd"/>
</dbReference>
<dbReference type="InterPro" id="IPR011545">
    <property type="entry name" value="DEAD/DEAH_box_helicase_dom"/>
</dbReference>
<dbReference type="SMART" id="SM00316">
    <property type="entry name" value="S1"/>
    <property type="match status" value="1"/>
</dbReference>
<evidence type="ECO:0000256" key="15">
    <source>
        <dbReference type="ARBA" id="ARBA00076211"/>
    </source>
</evidence>
<dbReference type="GO" id="GO:0000390">
    <property type="term" value="P:spliceosomal complex disassembly"/>
    <property type="evidence" value="ECO:0007669"/>
    <property type="project" value="TreeGrafter"/>
</dbReference>
<dbReference type="GO" id="GO:0005524">
    <property type="term" value="F:ATP binding"/>
    <property type="evidence" value="ECO:0007669"/>
    <property type="project" value="UniProtKB-KW"/>
</dbReference>
<feature type="domain" description="S1 motif" evidence="17">
    <location>
        <begin position="256"/>
        <end position="327"/>
    </location>
</feature>
<evidence type="ECO:0000256" key="4">
    <source>
        <dbReference type="ARBA" id="ARBA00022741"/>
    </source>
</evidence>
<dbReference type="InterPro" id="IPR027417">
    <property type="entry name" value="P-loop_NTPase"/>
</dbReference>
<evidence type="ECO:0000256" key="8">
    <source>
        <dbReference type="ARBA" id="ARBA00023187"/>
    </source>
</evidence>
<dbReference type="InterPro" id="IPR002464">
    <property type="entry name" value="DNA/RNA_helicase_DEAH_CS"/>
</dbReference>
<dbReference type="Gene3D" id="3.40.50.300">
    <property type="entry name" value="P-loop containing nucleotide triphosphate hydrolases"/>
    <property type="match status" value="2"/>
</dbReference>
<dbReference type="InterPro" id="IPR011709">
    <property type="entry name" value="DEAD-box_helicase_OB_fold"/>
</dbReference>
<dbReference type="CDD" id="cd18791">
    <property type="entry name" value="SF2_C_RHA"/>
    <property type="match status" value="1"/>
</dbReference>
<evidence type="ECO:0000256" key="11">
    <source>
        <dbReference type="ARBA" id="ARBA00055711"/>
    </source>
</evidence>
<evidence type="ECO:0000256" key="7">
    <source>
        <dbReference type="ARBA" id="ARBA00022840"/>
    </source>
</evidence>
<dbReference type="SMART" id="SM00490">
    <property type="entry name" value="HELICc"/>
    <property type="match status" value="1"/>
</dbReference>
<dbReference type="PANTHER" id="PTHR18934:SF85">
    <property type="entry name" value="ATP-DEPENDENT RNA HELICASE DHX8"/>
    <property type="match status" value="1"/>
</dbReference>
<dbReference type="PANTHER" id="PTHR18934">
    <property type="entry name" value="ATP-DEPENDENT RNA HELICASE"/>
    <property type="match status" value="1"/>
</dbReference>
<keyword evidence="4" id="KW-0547">Nucleotide-binding</keyword>
<evidence type="ECO:0000259" key="19">
    <source>
        <dbReference type="PROSITE" id="PS51194"/>
    </source>
</evidence>
<protein>
    <recommendedName>
        <fullName evidence="14">ATP-dependent RNA helicase DHX8</fullName>
        <ecNumber evidence="1">3.6.4.13</ecNumber>
    </recommendedName>
    <alternativeName>
        <fullName evidence="15">DEAH box protein 8</fullName>
    </alternativeName>
</protein>
<proteinExistence type="inferred from homology"/>
<dbReference type="Gene3D" id="1.20.120.1080">
    <property type="match status" value="1"/>
</dbReference>
<evidence type="ECO:0000259" key="17">
    <source>
        <dbReference type="PROSITE" id="PS50126"/>
    </source>
</evidence>
<dbReference type="CDD" id="cd21691">
    <property type="entry name" value="GH2-like_DHX8"/>
    <property type="match status" value="1"/>
</dbReference>
<comment type="subunit">
    <text evidence="13">Identified in the spliceosome C complex. Interacts with ARRB2; the interaction is detected in the nucleus upon OR1D2 stimulation. Interacts with SRRM2. Interacts with CACTIN.</text>
</comment>
<feature type="region of interest" description="Disordered" evidence="16">
    <location>
        <begin position="82"/>
        <end position="102"/>
    </location>
</feature>
<evidence type="ECO:0000256" key="1">
    <source>
        <dbReference type="ARBA" id="ARBA00012552"/>
    </source>
</evidence>
<evidence type="ECO:0000256" key="12">
    <source>
        <dbReference type="ARBA" id="ARBA00060756"/>
    </source>
</evidence>
<evidence type="ECO:0000256" key="10">
    <source>
        <dbReference type="ARBA" id="ARBA00047984"/>
    </source>
</evidence>
<evidence type="ECO:0000256" key="16">
    <source>
        <dbReference type="SAM" id="MobiDB-lite"/>
    </source>
</evidence>
<dbReference type="SUPFAM" id="SSF52540">
    <property type="entry name" value="P-loop containing nucleoside triphosphate hydrolases"/>
    <property type="match status" value="1"/>
</dbReference>
<comment type="catalytic activity">
    <reaction evidence="10">
        <text>ATP + H2O = ADP + phosphate + H(+)</text>
        <dbReference type="Rhea" id="RHEA:13065"/>
        <dbReference type="ChEBI" id="CHEBI:15377"/>
        <dbReference type="ChEBI" id="CHEBI:15378"/>
        <dbReference type="ChEBI" id="CHEBI:30616"/>
        <dbReference type="ChEBI" id="CHEBI:43474"/>
        <dbReference type="ChEBI" id="CHEBI:456216"/>
        <dbReference type="EC" id="3.6.4.13"/>
    </reaction>
</comment>
<dbReference type="InterPro" id="IPR048333">
    <property type="entry name" value="HA2_WH"/>
</dbReference>
<dbReference type="SMART" id="SM00847">
    <property type="entry name" value="HA2"/>
    <property type="match status" value="1"/>
</dbReference>
<dbReference type="SUPFAM" id="SSF50249">
    <property type="entry name" value="Nucleic acid-binding proteins"/>
    <property type="match status" value="1"/>
</dbReference>
<accession>A0A9D3LTG7</accession>
<evidence type="ECO:0000256" key="14">
    <source>
        <dbReference type="ARBA" id="ARBA00072916"/>
    </source>
</evidence>
<keyword evidence="8" id="KW-0508">mRNA splicing</keyword>
<dbReference type="Proteomes" id="UP001044222">
    <property type="component" value="Chromosome 17"/>
</dbReference>
<dbReference type="FunFam" id="1.10.10.2130:FF:000001">
    <property type="entry name" value="Pre-mRNA-splicing factor ATP-dependent RNA helicase"/>
    <property type="match status" value="1"/>
</dbReference>
<comment type="caution">
    <text evidence="20">The sequence shown here is derived from an EMBL/GenBank/DDBJ whole genome shotgun (WGS) entry which is preliminary data.</text>
</comment>
<feature type="compositionally biased region" description="Low complexity" evidence="16">
    <location>
        <begin position="82"/>
        <end position="91"/>
    </location>
</feature>
<feature type="domain" description="Helicase C-terminal" evidence="19">
    <location>
        <begin position="723"/>
        <end position="903"/>
    </location>
</feature>
<sequence>MVDVGEIELQKLEYLSLVSKVCTELDNHLGINDKDLAEFVINLADKHTTFDGFKAVLLKNGAEFTDSLISNLLRLIQTMKSATKGSSSKAAEPVVKPKSEKDKLKEMFPALCRPDNPTVKTVLDEDDVKVAADAMKELEMFMPSVSGPDTKRSRHRSGEGSKKKRSRSRSRDRDRDRDRDRHHDRDRDRDRDRKRRHRSRSRSRSRSRDRDRGKARVSRWRSRSRTPSPRRDKEKGADRWKDKHVDRPPPEEPSVGDIYNGKVTSIMQFGCFVQLEGLRKRWEGLVHISELRREGRVANVADVVSKGQRVKVKVLSFTGSKTSLSMKDVDQDTGEDLNPNRRRNVGPEGGEENAMRNPDRPANLNLGHAPEVEDDTLERKRLTKISDPEKWEIKQMIAANVLSKEEFPDFDEETGILPKVDDEEDEDLEIELVEEEPPFLRGHTKQSMDMSPVKIVKNPDGSLSQAAMMQSALAKERREVKQAQREAEMDSIPMGLNKHWVDPLPVDGRQIAANMRGIGMMPNDIPEWKKHAFGGNKASYGKKTQMSILEQRESLPIYKLKEQLIQAVHDNQILIVIGETGSGKTTQITQYLAEAGYTTRGKIGCTQPRRVAAMSVAKRVSEEYGCCLGQEVGYTIRFEDCTSPETVIKYMTDGMLLRECLIDPDLGQYAIIMLDEAHERTIHTDVLFGLLKKTVQKRTDMKLIVTSATLDAVLYTKEPETDYLDASLITVMQIHLTEPPGDILVFLTGQEEIDTACEILYERMKSLGPDVPELIILPVYSALPSEMQTRIFDPAPPGSRKVVIATNIAETSLTIDGIYYVVDPGFVKQKVYNSKTGIDQLVVTPISQAQAKQRAGRAGRTGPGKCYRLYTERAYRDEMLTTNVPEIQRTNLASTVLSLKAMGINDLLSFDFMDAPPMETLITAMEQLYTLGALDDEGLLTRLGRRMAEFPLEPMLCKMLIMSVHLGCSEEMLTIVSMLSVQNVFYRPKDKQALADQKKAKFHQPEGDHLTLLAVYNSWKNNKFSNPWCYENFIQARSLRRAQDIRKQMLGIMDRHKLDVVSCGKATVRVQKAICSGFFRNAAKKDPQEGYRTLIDQQVVYIHPSSALFNRQPEWVVYHELVLTTKEYMREVTTIDPRWLVEFAPAFFKVSDPTRLSKQKKQQRLEPLYNRYEEPNAWRSLPAFRRR</sequence>
<feature type="compositionally biased region" description="Basic residues" evidence="16">
    <location>
        <begin position="192"/>
        <end position="205"/>
    </location>
</feature>
<feature type="domain" description="Helicase ATP-binding" evidence="18">
    <location>
        <begin position="565"/>
        <end position="728"/>
    </location>
</feature>
<keyword evidence="5" id="KW-0378">Hydrolase</keyword>
<organism evidence="20 21">
    <name type="scientific">Anguilla anguilla</name>
    <name type="common">European freshwater eel</name>
    <name type="synonym">Muraena anguilla</name>
    <dbReference type="NCBI Taxonomy" id="7936"/>
    <lineage>
        <taxon>Eukaryota</taxon>
        <taxon>Metazoa</taxon>
        <taxon>Chordata</taxon>
        <taxon>Craniata</taxon>
        <taxon>Vertebrata</taxon>
        <taxon>Euteleostomi</taxon>
        <taxon>Actinopterygii</taxon>
        <taxon>Neopterygii</taxon>
        <taxon>Teleostei</taxon>
        <taxon>Anguilliformes</taxon>
        <taxon>Anguillidae</taxon>
        <taxon>Anguilla</taxon>
    </lineage>
</organism>
<gene>
    <name evidence="20" type="ORF">ANANG_G00290800</name>
</gene>
<dbReference type="PROSITE" id="PS50126">
    <property type="entry name" value="S1"/>
    <property type="match status" value="1"/>
</dbReference>
<feature type="compositionally biased region" description="Basic and acidic residues" evidence="16">
    <location>
        <begin position="169"/>
        <end position="191"/>
    </location>
</feature>
<dbReference type="SMART" id="SM00487">
    <property type="entry name" value="DEXDc"/>
    <property type="match status" value="1"/>
</dbReference>
<dbReference type="GO" id="GO:0016787">
    <property type="term" value="F:hydrolase activity"/>
    <property type="evidence" value="ECO:0007669"/>
    <property type="project" value="UniProtKB-KW"/>
</dbReference>
<dbReference type="Pfam" id="PF21010">
    <property type="entry name" value="HA2_C"/>
    <property type="match status" value="1"/>
</dbReference>
<name>A0A9D3LTG7_ANGAN</name>
<comment type="function">
    <text evidence="11">Involved in pre-mRNA splicing as component of the spliceosome. Facilitates nuclear export of spliced mRNA by releasing the RNA from the spliceosome.</text>
</comment>
<keyword evidence="2" id="KW-0507">mRNA processing</keyword>
<dbReference type="PROSITE" id="PS00690">
    <property type="entry name" value="DEAH_ATP_HELICASE"/>
    <property type="match status" value="1"/>
</dbReference>
<dbReference type="EC" id="3.6.4.13" evidence="1"/>
<dbReference type="FunFam" id="1.20.120.1080:FF:000001">
    <property type="entry name" value="Pre-mRNA-splicing factor ATP-dependent RNA helicase"/>
    <property type="match status" value="1"/>
</dbReference>
<keyword evidence="6" id="KW-0347">Helicase</keyword>
<keyword evidence="9" id="KW-0539">Nucleus</keyword>
<evidence type="ECO:0000259" key="18">
    <source>
        <dbReference type="PROSITE" id="PS51192"/>
    </source>
</evidence>
<dbReference type="InterPro" id="IPR049621">
    <property type="entry name" value="S1_DHX8_helicase"/>
</dbReference>
<dbReference type="InterPro" id="IPR003029">
    <property type="entry name" value="S1_domain"/>
</dbReference>